<evidence type="ECO:0000313" key="3">
    <source>
        <dbReference type="Proteomes" id="UP000250354"/>
    </source>
</evidence>
<accession>A0A1E9PKF6</accession>
<reference evidence="2" key="3">
    <citation type="submission" date="2024-02" db="EMBL/GenBank/DDBJ databases">
        <authorList>
            <person name="Choi B."/>
        </authorList>
    </citation>
    <scope>NUCLEOTIDE SEQUENCE</scope>
    <source>
        <strain evidence="2">UMB1016</strain>
    </source>
</reference>
<proteinExistence type="predicted"/>
<organism evidence="1 4">
    <name type="scientific">Aerococcus mictus</name>
    <dbReference type="NCBI Taxonomy" id="2976810"/>
    <lineage>
        <taxon>Bacteria</taxon>
        <taxon>Bacillati</taxon>
        <taxon>Bacillota</taxon>
        <taxon>Bacilli</taxon>
        <taxon>Lactobacillales</taxon>
        <taxon>Aerococcaceae</taxon>
        <taxon>Aerococcus</taxon>
    </lineage>
</organism>
<keyword evidence="3" id="KW-1185">Reference proteome</keyword>
<dbReference type="Proteomes" id="UP001069047">
    <property type="component" value="Unassembled WGS sequence"/>
</dbReference>
<evidence type="ECO:0000313" key="1">
    <source>
        <dbReference type="EMBL" id="MCY3088177.1"/>
    </source>
</evidence>
<reference evidence="1" key="2">
    <citation type="submission" date="2022-09" db="EMBL/GenBank/DDBJ databases">
        <title>Aerococcus urinae taxonomy study.</title>
        <authorList>
            <person name="Christensen J."/>
            <person name="Senneby E."/>
        </authorList>
    </citation>
    <scope>NUCLEOTIDE SEQUENCE</scope>
    <source>
        <strain evidence="1">LUND-41-B12</strain>
    </source>
</reference>
<accession>A0A9Q4DEF6</accession>
<dbReference type="InterPro" id="IPR001602">
    <property type="entry name" value="UPF0047_YjbQ-like"/>
</dbReference>
<dbReference type="EMBL" id="CP145132">
    <property type="protein sequence ID" value="WWC54523.1"/>
    <property type="molecule type" value="Genomic_DNA"/>
</dbReference>
<sequence>MKIYHDFMTIDTVAGRPSYHDIFEKIKKVLEKAEVRDGILVITTPHTTCSLYFEENMHDINFFGDEYLQVDFNNVMDKIAPPMKTENDYNSPGEKHIEFGMNLSDPNYPAEKWVMLNTDAHIRSSIFGSNSMTIIIKNNKLLTGNLGRVYFVDWDQLRERSRTVNFLIMGEE</sequence>
<dbReference type="Proteomes" id="UP000250354">
    <property type="component" value="Chromosome"/>
</dbReference>
<gene>
    <name evidence="2" type="ORF">DBT44_0009100</name>
    <name evidence="1" type="ORF">ODY61_08650</name>
</gene>
<dbReference type="SUPFAM" id="SSF111038">
    <property type="entry name" value="YjbQ-like"/>
    <property type="match status" value="1"/>
</dbReference>
<dbReference type="EMBL" id="JAOTMY010000006">
    <property type="protein sequence ID" value="MCY3088177.1"/>
    <property type="molecule type" value="Genomic_DNA"/>
</dbReference>
<evidence type="ECO:0000313" key="2">
    <source>
        <dbReference type="EMBL" id="WWC54523.1"/>
    </source>
</evidence>
<name>A0A1E9PKF6_9LACT</name>
<dbReference type="InterPro" id="IPR035917">
    <property type="entry name" value="YjbQ-like_sf"/>
</dbReference>
<dbReference type="AlphaFoldDB" id="A0A1E9PKF6"/>
<protein>
    <submittedName>
        <fullName evidence="1">YjbQ family protein</fullName>
    </submittedName>
</protein>
<dbReference type="RefSeq" id="WP_070558885.1">
    <property type="nucleotide sequence ID" value="NZ_CAJHLJ010000011.1"/>
</dbReference>
<dbReference type="GeneID" id="86859113"/>
<reference evidence="2 3" key="1">
    <citation type="journal article" date="2020" name="J. Bacteriol.">
        <title>Aerococcus urinae Isolated from Women with Lower Urinary Tract Symptoms: In Vitro Aggregation and Genome Analysis.</title>
        <authorList>
            <person name="Hilt E.E."/>
            <person name="Putonti C."/>
            <person name="Thomas-White K."/>
            <person name="Lewis A.L."/>
            <person name="Visick K.L."/>
            <person name="Gilbert N.M."/>
            <person name="Wolfe A.J."/>
        </authorList>
    </citation>
    <scope>NUCLEOTIDE SEQUENCE [LARGE SCALE GENOMIC DNA]</scope>
    <source>
        <strain evidence="2 3">UMB1016</strain>
    </source>
</reference>
<evidence type="ECO:0000313" key="4">
    <source>
        <dbReference type="Proteomes" id="UP001069047"/>
    </source>
</evidence>
<dbReference type="Gene3D" id="2.60.120.460">
    <property type="entry name" value="YjbQ-like"/>
    <property type="match status" value="1"/>
</dbReference>
<dbReference type="Pfam" id="PF01894">
    <property type="entry name" value="YjbQ"/>
    <property type="match status" value="1"/>
</dbReference>